<dbReference type="OrthoDB" id="111898at2157"/>
<dbReference type="Gene3D" id="1.20.1290.10">
    <property type="entry name" value="AhpD-like"/>
    <property type="match status" value="1"/>
</dbReference>
<dbReference type="RefSeq" id="WP_097007780.1">
    <property type="nucleotide sequence ID" value="NZ_OBEJ01000001.1"/>
</dbReference>
<dbReference type="InterPro" id="IPR029032">
    <property type="entry name" value="AhpD-like"/>
</dbReference>
<name>A0A285N767_NATPI</name>
<keyword evidence="2" id="KW-0575">Peroxidase</keyword>
<keyword evidence="3" id="KW-1185">Reference proteome</keyword>
<keyword evidence="2" id="KW-0560">Oxidoreductase</keyword>
<dbReference type="GO" id="GO:0051920">
    <property type="term" value="F:peroxiredoxin activity"/>
    <property type="evidence" value="ECO:0007669"/>
    <property type="project" value="InterPro"/>
</dbReference>
<feature type="domain" description="Carboxymuconolactone decarboxylase-like" evidence="1">
    <location>
        <begin position="29"/>
        <end position="107"/>
    </location>
</feature>
<dbReference type="SUPFAM" id="SSF69118">
    <property type="entry name" value="AhpD-like"/>
    <property type="match status" value="1"/>
</dbReference>
<evidence type="ECO:0000259" key="1">
    <source>
        <dbReference type="Pfam" id="PF02627"/>
    </source>
</evidence>
<protein>
    <submittedName>
        <fullName evidence="2">Alkylhydroperoxidase AhpD family core domain-containing protein</fullName>
    </submittedName>
</protein>
<evidence type="ECO:0000313" key="2">
    <source>
        <dbReference type="EMBL" id="SNZ05168.1"/>
    </source>
</evidence>
<proteinExistence type="predicted"/>
<dbReference type="AlphaFoldDB" id="A0A285N767"/>
<dbReference type="PANTHER" id="PTHR33930">
    <property type="entry name" value="ALKYL HYDROPEROXIDE REDUCTASE AHPD"/>
    <property type="match status" value="1"/>
</dbReference>
<sequence>MATTDTHSEIEEYLGQVPSWMGEISEPATDHSWGIMRDLLLGETELSGREKALVGLGAAAAIQCPYCTYFHQEEAKLAGVNDVELTEAINVSGTTRYFSTVLHGARVDEDQFADEMGEVFEHLENQQAAAAGDD</sequence>
<dbReference type="NCBIfam" id="TIGR00778">
    <property type="entry name" value="ahpD_dom"/>
    <property type="match status" value="1"/>
</dbReference>
<accession>A0A285N767</accession>
<dbReference type="Proteomes" id="UP000219453">
    <property type="component" value="Unassembled WGS sequence"/>
</dbReference>
<reference evidence="2 3" key="1">
    <citation type="submission" date="2017-09" db="EMBL/GenBank/DDBJ databases">
        <authorList>
            <person name="Ehlers B."/>
            <person name="Leendertz F.H."/>
        </authorList>
    </citation>
    <scope>NUCLEOTIDE SEQUENCE [LARGE SCALE GENOMIC DNA]</scope>
    <source>
        <strain evidence="2 3">DSM 27208</strain>
    </source>
</reference>
<dbReference type="Pfam" id="PF02627">
    <property type="entry name" value="CMD"/>
    <property type="match status" value="1"/>
</dbReference>
<dbReference type="EMBL" id="OBEJ01000001">
    <property type="protein sequence ID" value="SNZ05168.1"/>
    <property type="molecule type" value="Genomic_DNA"/>
</dbReference>
<dbReference type="InterPro" id="IPR003779">
    <property type="entry name" value="CMD-like"/>
</dbReference>
<gene>
    <name evidence="2" type="ORF">SAMN06269185_0789</name>
</gene>
<organism evidence="2 3">
    <name type="scientific">Natronoarchaeum philippinense</name>
    <dbReference type="NCBI Taxonomy" id="558529"/>
    <lineage>
        <taxon>Archaea</taxon>
        <taxon>Methanobacteriati</taxon>
        <taxon>Methanobacteriota</taxon>
        <taxon>Stenosarchaea group</taxon>
        <taxon>Halobacteria</taxon>
        <taxon>Halobacteriales</taxon>
        <taxon>Natronoarchaeaceae</taxon>
    </lineage>
</organism>
<evidence type="ECO:0000313" key="3">
    <source>
        <dbReference type="Proteomes" id="UP000219453"/>
    </source>
</evidence>
<dbReference type="PANTHER" id="PTHR33930:SF2">
    <property type="entry name" value="BLR3452 PROTEIN"/>
    <property type="match status" value="1"/>
</dbReference>
<dbReference type="InterPro" id="IPR004675">
    <property type="entry name" value="AhpD_core"/>
</dbReference>